<evidence type="ECO:0000256" key="1">
    <source>
        <dbReference type="SAM" id="SignalP"/>
    </source>
</evidence>
<dbReference type="AlphaFoldDB" id="A0A2P5HEH0"/>
<evidence type="ECO:0000313" key="2">
    <source>
        <dbReference type="EMBL" id="POS68645.1"/>
    </source>
</evidence>
<dbReference type="OrthoDB" id="4160690at2759"/>
<feature type="chain" id="PRO_5015201635" evidence="1">
    <location>
        <begin position="21"/>
        <end position="55"/>
    </location>
</feature>
<dbReference type="InParanoid" id="A0A2P5HEH0"/>
<organism evidence="2 3">
    <name type="scientific">Diaporthe helianthi</name>
    <dbReference type="NCBI Taxonomy" id="158607"/>
    <lineage>
        <taxon>Eukaryota</taxon>
        <taxon>Fungi</taxon>
        <taxon>Dikarya</taxon>
        <taxon>Ascomycota</taxon>
        <taxon>Pezizomycotina</taxon>
        <taxon>Sordariomycetes</taxon>
        <taxon>Sordariomycetidae</taxon>
        <taxon>Diaporthales</taxon>
        <taxon>Diaporthaceae</taxon>
        <taxon>Diaporthe</taxon>
    </lineage>
</organism>
<keyword evidence="1" id="KW-0732">Signal</keyword>
<dbReference type="Proteomes" id="UP000094444">
    <property type="component" value="Unassembled WGS sequence"/>
</dbReference>
<comment type="caution">
    <text evidence="2">The sequence shown here is derived from an EMBL/GenBank/DDBJ whole genome shotgun (WGS) entry which is preliminary data.</text>
</comment>
<proteinExistence type="predicted"/>
<reference evidence="2" key="1">
    <citation type="submission" date="2017-09" db="EMBL/GenBank/DDBJ databases">
        <title>Polyketide synthases of a Diaporthe helianthi virulent isolate.</title>
        <authorList>
            <person name="Baroncelli R."/>
        </authorList>
    </citation>
    <scope>NUCLEOTIDE SEQUENCE [LARGE SCALE GENOMIC DNA]</scope>
    <source>
        <strain evidence="2">7/96</strain>
    </source>
</reference>
<keyword evidence="3" id="KW-1185">Reference proteome</keyword>
<feature type="signal peptide" evidence="1">
    <location>
        <begin position="1"/>
        <end position="20"/>
    </location>
</feature>
<gene>
    <name evidence="2" type="ORF">DHEL01_v212962</name>
</gene>
<feature type="non-terminal residue" evidence="2">
    <location>
        <position position="55"/>
    </location>
</feature>
<sequence length="55" mass="5765">MVALRWIISTALAASSTALAGNEVVAPAGVFIHPILAKRQNETPGSPSYNCHDNC</sequence>
<name>A0A2P5HEH0_DIAHE</name>
<evidence type="ECO:0000313" key="3">
    <source>
        <dbReference type="Proteomes" id="UP000094444"/>
    </source>
</evidence>
<accession>A0A2P5HEH0</accession>
<protein>
    <submittedName>
        <fullName evidence="2">Uncharacterized protein</fullName>
    </submittedName>
</protein>
<dbReference type="EMBL" id="MAVT02003600">
    <property type="protein sequence ID" value="POS68645.1"/>
    <property type="molecule type" value="Genomic_DNA"/>
</dbReference>